<dbReference type="AlphaFoldDB" id="A0A165IZ06"/>
<sequence length="401" mass="45005">MKMSVTHLRFPEILALSTKAGQWQNYIANYNNCQAIVCGGSTTSKRTGTSGNRVHAEGSTLKAGQKSPAIIREKVEVKGTGTSKKKPDRVTTDKVVKHKGVRTPSTQKMHLEKRIEYFNSSVEKTTETWQGCTIYAYANCALVWPFLCGHGKPFKSDPSSAVMQLVMMGNGKVDGIPHFIWVGPGMTVTTLKKKAMQILPLADKIEFEGIDPYENQKGMQDHRGWCRGCNRAYWKEVEDGVPAVERTQCSGPVRAKVKEGVKCVICRLGRANCEHQDQYTKALSKLKAAIRQHEDEDEDGNKTHVSIKDDNDEVVQLSQDPLKEDGKHVARPVINVTKDQLRTFLRNVAERLSLTVPDLREEFQAVMKKNMMVSFGKCNQVIKEVEMIETDVRMMVENFGL</sequence>
<dbReference type="InParanoid" id="A0A165IZ06"/>
<reference evidence="1 2" key="1">
    <citation type="journal article" date="2016" name="Mol. Biol. Evol.">
        <title>Comparative Genomics of Early-Diverging Mushroom-Forming Fungi Provides Insights into the Origins of Lignocellulose Decay Capabilities.</title>
        <authorList>
            <person name="Nagy L.G."/>
            <person name="Riley R."/>
            <person name="Tritt A."/>
            <person name="Adam C."/>
            <person name="Daum C."/>
            <person name="Floudas D."/>
            <person name="Sun H."/>
            <person name="Yadav J.S."/>
            <person name="Pangilinan J."/>
            <person name="Larsson K.H."/>
            <person name="Matsuura K."/>
            <person name="Barry K."/>
            <person name="Labutti K."/>
            <person name="Kuo R."/>
            <person name="Ohm R.A."/>
            <person name="Bhattacharya S.S."/>
            <person name="Shirouzu T."/>
            <person name="Yoshinaga Y."/>
            <person name="Martin F.M."/>
            <person name="Grigoriev I.V."/>
            <person name="Hibbett D.S."/>
        </authorList>
    </citation>
    <scope>NUCLEOTIDE SEQUENCE [LARGE SCALE GENOMIC DNA]</scope>
    <source>
        <strain evidence="1 2">HHB12733</strain>
    </source>
</reference>
<evidence type="ECO:0000313" key="2">
    <source>
        <dbReference type="Proteomes" id="UP000076842"/>
    </source>
</evidence>
<organism evidence="1 2">
    <name type="scientific">Calocera cornea HHB12733</name>
    <dbReference type="NCBI Taxonomy" id="1353952"/>
    <lineage>
        <taxon>Eukaryota</taxon>
        <taxon>Fungi</taxon>
        <taxon>Dikarya</taxon>
        <taxon>Basidiomycota</taxon>
        <taxon>Agaricomycotina</taxon>
        <taxon>Dacrymycetes</taxon>
        <taxon>Dacrymycetales</taxon>
        <taxon>Dacrymycetaceae</taxon>
        <taxon>Calocera</taxon>
    </lineage>
</organism>
<protein>
    <submittedName>
        <fullName evidence="1">Uncharacterized protein</fullName>
    </submittedName>
</protein>
<dbReference type="EMBL" id="KV423925">
    <property type="protein sequence ID" value="KZT61155.1"/>
    <property type="molecule type" value="Genomic_DNA"/>
</dbReference>
<dbReference type="Proteomes" id="UP000076842">
    <property type="component" value="Unassembled WGS sequence"/>
</dbReference>
<keyword evidence="2" id="KW-1185">Reference proteome</keyword>
<accession>A0A165IZ06</accession>
<proteinExistence type="predicted"/>
<name>A0A165IZ06_9BASI</name>
<evidence type="ECO:0000313" key="1">
    <source>
        <dbReference type="EMBL" id="KZT61155.1"/>
    </source>
</evidence>
<gene>
    <name evidence="1" type="ORF">CALCODRAFT_506377</name>
</gene>